<feature type="non-terminal residue" evidence="1">
    <location>
        <position position="1"/>
    </location>
</feature>
<dbReference type="Proteomes" id="UP000070558">
    <property type="component" value="Unassembled WGS sequence"/>
</dbReference>
<evidence type="ECO:0000313" key="2">
    <source>
        <dbReference type="Proteomes" id="UP000070558"/>
    </source>
</evidence>
<gene>
    <name evidence="1" type="ORF">HMPREF3216_00001</name>
</gene>
<reference evidence="1 2" key="1">
    <citation type="submission" date="2016-01" db="EMBL/GenBank/DDBJ databases">
        <authorList>
            <person name="Oliw E.H."/>
        </authorList>
    </citation>
    <scope>NUCLEOTIDE SEQUENCE [LARGE SCALE GENOMIC DNA]</scope>
    <source>
        <strain evidence="1 2">GED7760B</strain>
    </source>
</reference>
<comment type="caution">
    <text evidence="1">The sequence shown here is derived from an EMBL/GenBank/DDBJ whole genome shotgun (WGS) entry which is preliminary data.</text>
</comment>
<dbReference type="AlphaFoldDB" id="A0A133NTI0"/>
<organism evidence="1 2">
    <name type="scientific">Gardnerella vaginalis</name>
    <dbReference type="NCBI Taxonomy" id="2702"/>
    <lineage>
        <taxon>Bacteria</taxon>
        <taxon>Bacillati</taxon>
        <taxon>Actinomycetota</taxon>
        <taxon>Actinomycetes</taxon>
        <taxon>Bifidobacteriales</taxon>
        <taxon>Bifidobacteriaceae</taxon>
        <taxon>Gardnerella</taxon>
    </lineage>
</organism>
<dbReference type="EMBL" id="LRQA01000001">
    <property type="protein sequence ID" value="KXA19607.1"/>
    <property type="molecule type" value="Genomic_DNA"/>
</dbReference>
<proteinExistence type="predicted"/>
<name>A0A133NTI0_GARVA</name>
<sequence length="42" mass="4661">TFGAEAHLARYEKSRISTLLGVIVQFCSGSISDTPYIIHFCE</sequence>
<protein>
    <submittedName>
        <fullName evidence="1">Uncharacterized protein</fullName>
    </submittedName>
</protein>
<evidence type="ECO:0000313" key="1">
    <source>
        <dbReference type="EMBL" id="KXA19607.1"/>
    </source>
</evidence>
<accession>A0A133NTI0</accession>